<feature type="compositionally biased region" description="Acidic residues" evidence="1">
    <location>
        <begin position="53"/>
        <end position="98"/>
    </location>
</feature>
<evidence type="ECO:0000313" key="2">
    <source>
        <dbReference type="EMBL" id="SMB82674.1"/>
    </source>
</evidence>
<organism evidence="2 3">
    <name type="scientific">Desulfonispora thiosulfatigenes DSM 11270</name>
    <dbReference type="NCBI Taxonomy" id="656914"/>
    <lineage>
        <taxon>Bacteria</taxon>
        <taxon>Bacillati</taxon>
        <taxon>Bacillota</taxon>
        <taxon>Clostridia</taxon>
        <taxon>Eubacteriales</taxon>
        <taxon>Peptococcaceae</taxon>
        <taxon>Desulfonispora</taxon>
    </lineage>
</organism>
<dbReference type="Proteomes" id="UP000192731">
    <property type="component" value="Unassembled WGS sequence"/>
</dbReference>
<gene>
    <name evidence="2" type="ORF">SAMN00017405_0953</name>
</gene>
<dbReference type="STRING" id="656914.SAMN00017405_0953"/>
<keyword evidence="3" id="KW-1185">Reference proteome</keyword>
<feature type="compositionally biased region" description="Acidic residues" evidence="1">
    <location>
        <begin position="24"/>
        <end position="46"/>
    </location>
</feature>
<name>A0A1W1UPN7_DESTI</name>
<evidence type="ECO:0000313" key="3">
    <source>
        <dbReference type="Proteomes" id="UP000192731"/>
    </source>
</evidence>
<dbReference type="AlphaFoldDB" id="A0A1W1UPN7"/>
<accession>A0A1W1UPN7</accession>
<feature type="region of interest" description="Disordered" evidence="1">
    <location>
        <begin position="1"/>
        <end position="98"/>
    </location>
</feature>
<dbReference type="RefSeq" id="WP_159446245.1">
    <property type="nucleotide sequence ID" value="NZ_FWWT01000008.1"/>
</dbReference>
<proteinExistence type="predicted"/>
<sequence length="222" mass="25500">MAKEMNELDEMFANVGTVNQDNLFDGEEDVDDNELDFFDDEELEELDQGHDDVDFEYDENELDEEELDLDADTFDESDEDDDDDDFEVDESDEDDDDLFTLKESLRQPKLDETDYLGTVGKPKAEKEEGKYGPWVKITLPFIIKNPETGEKVTVPFVANRSMDPRSRLYSILKGILGAAPTSGFNLKGVEGKKVRVSIEHRTDEKGNVWENVIVVRPFRKKR</sequence>
<evidence type="ECO:0000256" key="1">
    <source>
        <dbReference type="SAM" id="MobiDB-lite"/>
    </source>
</evidence>
<reference evidence="2 3" key="1">
    <citation type="submission" date="2017-04" db="EMBL/GenBank/DDBJ databases">
        <authorList>
            <person name="Afonso C.L."/>
            <person name="Miller P.J."/>
            <person name="Scott M.A."/>
            <person name="Spackman E."/>
            <person name="Goraichik I."/>
            <person name="Dimitrov K.M."/>
            <person name="Suarez D.L."/>
            <person name="Swayne D.E."/>
        </authorList>
    </citation>
    <scope>NUCLEOTIDE SEQUENCE [LARGE SCALE GENOMIC DNA]</scope>
    <source>
        <strain evidence="2 3">DSM 11270</strain>
    </source>
</reference>
<dbReference type="OrthoDB" id="1903010at2"/>
<protein>
    <submittedName>
        <fullName evidence="2">Uncharacterized protein</fullName>
    </submittedName>
</protein>
<dbReference type="EMBL" id="FWWT01000008">
    <property type="protein sequence ID" value="SMB82674.1"/>
    <property type="molecule type" value="Genomic_DNA"/>
</dbReference>